<dbReference type="EMBL" id="JRPY01000117">
    <property type="protein sequence ID" value="KJX74534.1"/>
    <property type="molecule type" value="Genomic_DNA"/>
</dbReference>
<protein>
    <submittedName>
        <fullName evidence="4">MCE family protein</fullName>
    </submittedName>
</protein>
<keyword evidence="1" id="KW-0812">Transmembrane</keyword>
<feature type="domain" description="Mce/MlaD" evidence="2">
    <location>
        <begin position="36"/>
        <end position="113"/>
    </location>
</feature>
<dbReference type="PANTHER" id="PTHR33371">
    <property type="entry name" value="INTERMEMBRANE PHOSPHOLIPID TRANSPORT SYSTEM BINDING PROTEIN MLAD-RELATED"/>
    <property type="match status" value="1"/>
</dbReference>
<organism evidence="4 5">
    <name type="scientific">Mycobacterium lepromatosis</name>
    <dbReference type="NCBI Taxonomy" id="480418"/>
    <lineage>
        <taxon>Bacteria</taxon>
        <taxon>Bacillati</taxon>
        <taxon>Actinomycetota</taxon>
        <taxon>Actinomycetes</taxon>
        <taxon>Mycobacteriales</taxon>
        <taxon>Mycobacteriaceae</taxon>
        <taxon>Mycobacterium</taxon>
    </lineage>
</organism>
<dbReference type="PANTHER" id="PTHR33371:SF17">
    <property type="entry name" value="MCE-FAMILY PROTEIN MCE1B"/>
    <property type="match status" value="1"/>
</dbReference>
<dbReference type="Pfam" id="PF02470">
    <property type="entry name" value="MlaD"/>
    <property type="match status" value="1"/>
</dbReference>
<dbReference type="InterPro" id="IPR052336">
    <property type="entry name" value="MlaD_Phospholipid_Transporter"/>
</dbReference>
<proteinExistence type="predicted"/>
<dbReference type="InterPro" id="IPR024516">
    <property type="entry name" value="Mce_C"/>
</dbReference>
<dbReference type="PATRIC" id="fig|480418.6.peg.5457"/>
<dbReference type="RefSeq" id="WP_045843931.1">
    <property type="nucleotide sequence ID" value="NZ_CP083405.1"/>
</dbReference>
<dbReference type="AlphaFoldDB" id="A0A0F4EP00"/>
<evidence type="ECO:0000259" key="3">
    <source>
        <dbReference type="Pfam" id="PF11887"/>
    </source>
</evidence>
<dbReference type="STRING" id="480418.GCA_000975265_03712"/>
<dbReference type="GO" id="GO:0051701">
    <property type="term" value="P:biological process involved in interaction with host"/>
    <property type="evidence" value="ECO:0007669"/>
    <property type="project" value="TreeGrafter"/>
</dbReference>
<gene>
    <name evidence="4" type="primary">mce1B</name>
    <name evidence="4" type="ORF">MLPM_2590</name>
</gene>
<dbReference type="GO" id="GO:0005576">
    <property type="term" value="C:extracellular region"/>
    <property type="evidence" value="ECO:0007669"/>
    <property type="project" value="TreeGrafter"/>
</dbReference>
<keyword evidence="1" id="KW-0472">Membrane</keyword>
<dbReference type="Pfam" id="PF11887">
    <property type="entry name" value="Mce4_CUP1"/>
    <property type="match status" value="1"/>
</dbReference>
<evidence type="ECO:0000259" key="2">
    <source>
        <dbReference type="Pfam" id="PF02470"/>
    </source>
</evidence>
<dbReference type="InterPro" id="IPR003399">
    <property type="entry name" value="Mce/MlaD"/>
</dbReference>
<comment type="caution">
    <text evidence="4">The sequence shown here is derived from an EMBL/GenBank/DDBJ whole genome shotgun (WGS) entry which is preliminary data.</text>
</comment>
<evidence type="ECO:0000313" key="5">
    <source>
        <dbReference type="Proteomes" id="UP000053699"/>
    </source>
</evidence>
<dbReference type="NCBIfam" id="TIGR00996">
    <property type="entry name" value="Mtu_fam_mce"/>
    <property type="match status" value="1"/>
</dbReference>
<dbReference type="Proteomes" id="UP000053699">
    <property type="component" value="Unassembled WGS sequence"/>
</dbReference>
<sequence length="346" mass="37791">MKITGTVVRLSIFSLVLLLFTVMIIVVFGQMRFGRTNGYTAEFTNISGLRPGQFVRASGVEVGKVDSVALIDGGTRVRVKFNVDRSVPLYQSTTAQIRYLDLIGNRYLELKRGEGQGSEKIMPPGGFIPLSRTSPALDLDALIGGFKPLFRALDPDKINTIASAIVAVFQGQGGTINDILDQTAQLTTAIGERDQAIGEVVKNLNVVLDTTVRHRKEFDQTVNNLEILITGLKDHGDQLAGSFAHISNAAGTVADLLAEDHTLLHKSINYLDGIQLPLIDQRQQLEDYLHKLPTALNQIGRTVGSYGDFVNFYSCDITLKINGLQPGGPVRTVRLFQQPTGRCTPQ</sequence>
<evidence type="ECO:0000313" key="4">
    <source>
        <dbReference type="EMBL" id="KJX74534.1"/>
    </source>
</evidence>
<keyword evidence="5" id="KW-1185">Reference proteome</keyword>
<name>A0A0F4EP00_9MYCO</name>
<dbReference type="OrthoDB" id="338143at2"/>
<reference evidence="4 5" key="1">
    <citation type="journal article" date="2015" name="Proc. Natl. Acad. Sci. U.S.A.">
        <title>Insight into the evolution and origin of leprosy bacilli from the genome sequence of Mycobacterium lepromatosis.</title>
        <authorList>
            <person name="Singh P."/>
            <person name="Benjak A."/>
            <person name="Schuenemann V.J."/>
            <person name="Herbig A."/>
            <person name="Avanzi C."/>
            <person name="Busso P."/>
            <person name="Nieselt K."/>
            <person name="Krause J."/>
            <person name="Vera-Cabrera L."/>
            <person name="Cole S.T."/>
        </authorList>
    </citation>
    <scope>NUCLEOTIDE SEQUENCE [LARGE SCALE GENOMIC DNA]</scope>
    <source>
        <strain evidence="4 5">Mx1-22A</strain>
    </source>
</reference>
<feature type="domain" description="Mammalian cell entry C-terminal" evidence="3">
    <location>
        <begin position="122"/>
        <end position="315"/>
    </location>
</feature>
<accession>A0A0F4EP00</accession>
<dbReference type="InterPro" id="IPR005693">
    <property type="entry name" value="Mce"/>
</dbReference>
<keyword evidence="1" id="KW-1133">Transmembrane helix</keyword>
<evidence type="ECO:0000256" key="1">
    <source>
        <dbReference type="SAM" id="Phobius"/>
    </source>
</evidence>
<feature type="transmembrane region" description="Helical" evidence="1">
    <location>
        <begin position="6"/>
        <end position="28"/>
    </location>
</feature>